<feature type="transmembrane region" description="Helical" evidence="8">
    <location>
        <begin position="246"/>
        <end position="265"/>
    </location>
</feature>
<organism evidence="10 11">
    <name type="scientific">Agrilactobacillus yilanensis</name>
    <dbReference type="NCBI Taxonomy" id="2485997"/>
    <lineage>
        <taxon>Bacteria</taxon>
        <taxon>Bacillati</taxon>
        <taxon>Bacillota</taxon>
        <taxon>Bacilli</taxon>
        <taxon>Lactobacillales</taxon>
        <taxon>Lactobacillaceae</taxon>
        <taxon>Agrilactobacillus</taxon>
    </lineage>
</organism>
<feature type="transmembrane region" description="Helical" evidence="8">
    <location>
        <begin position="211"/>
        <end position="240"/>
    </location>
</feature>
<dbReference type="PANTHER" id="PTHR23502">
    <property type="entry name" value="MAJOR FACILITATOR SUPERFAMILY"/>
    <property type="match status" value="1"/>
</dbReference>
<keyword evidence="11" id="KW-1185">Reference proteome</keyword>
<dbReference type="Gene3D" id="1.20.1720.10">
    <property type="entry name" value="Multidrug resistance protein D"/>
    <property type="match status" value="1"/>
</dbReference>
<evidence type="ECO:0000256" key="4">
    <source>
        <dbReference type="ARBA" id="ARBA00022475"/>
    </source>
</evidence>
<comment type="similarity">
    <text evidence="2 8">Belongs to the major facilitator superfamily. Bcr/CmlA family.</text>
</comment>
<dbReference type="PANTHER" id="PTHR23502:SF132">
    <property type="entry name" value="POLYAMINE TRANSPORTER 2-RELATED"/>
    <property type="match status" value="1"/>
</dbReference>
<evidence type="ECO:0000256" key="6">
    <source>
        <dbReference type="ARBA" id="ARBA00022989"/>
    </source>
</evidence>
<dbReference type="NCBIfam" id="TIGR00710">
    <property type="entry name" value="efflux_Bcr_CflA"/>
    <property type="match status" value="1"/>
</dbReference>
<evidence type="ECO:0000256" key="5">
    <source>
        <dbReference type="ARBA" id="ARBA00022692"/>
    </source>
</evidence>
<dbReference type="Proteomes" id="UP001597267">
    <property type="component" value="Unassembled WGS sequence"/>
</dbReference>
<gene>
    <name evidence="10" type="ORF">ACFQ5M_08405</name>
</gene>
<proteinExistence type="inferred from homology"/>
<evidence type="ECO:0000256" key="2">
    <source>
        <dbReference type="ARBA" id="ARBA00006236"/>
    </source>
</evidence>
<feature type="transmembrane region" description="Helical" evidence="8">
    <location>
        <begin position="161"/>
        <end position="182"/>
    </location>
</feature>
<evidence type="ECO:0000256" key="1">
    <source>
        <dbReference type="ARBA" id="ARBA00004651"/>
    </source>
</evidence>
<feature type="transmembrane region" description="Helical" evidence="8">
    <location>
        <begin position="132"/>
        <end position="155"/>
    </location>
</feature>
<dbReference type="CDD" id="cd17320">
    <property type="entry name" value="MFS_MdfA_MDR_like"/>
    <property type="match status" value="1"/>
</dbReference>
<sequence length="391" mass="42129">MKGKQLFLTILLGTLSAFGPLSLDMYLPALPDLQQGLQTTQSLAQLSITACLLGLAIGQVIIGPISDHYGRRWPLLIGVALFAVTSFVIAGVTQISTLLILRFIQGLGGSSGQVLSRSIARDQFSGKPLSRFLAVLMAINGIFPIIAPLFGGLAIKFTNWQGIFVILGIIGIILILCVLFFLPESLVKEKRTVSSSRAYREMGLLLRSRNFMTYVLTQGFVMGALFIYIAGSTFVFQGLYHMSPQLFSFIYAINGLSIVFGSRLVGTLINRFEEETILKYSIYAGVGIAILMSLSLLLPPNQYLLMIGLFLIVFTLGSVNTVATSIAMNLEGDKAGGASALLGLAMNAIGGLATPLVGLFSTNSQAPMVLLMLATQIIGLLIYRFLPEKRA</sequence>
<evidence type="ECO:0000256" key="7">
    <source>
        <dbReference type="ARBA" id="ARBA00023136"/>
    </source>
</evidence>
<keyword evidence="5 8" id="KW-0812">Transmembrane</keyword>
<feature type="transmembrane region" description="Helical" evidence="8">
    <location>
        <begin position="366"/>
        <end position="386"/>
    </location>
</feature>
<dbReference type="InterPro" id="IPR004812">
    <property type="entry name" value="Efflux_drug-R_Bcr/CmlA"/>
</dbReference>
<evidence type="ECO:0000256" key="8">
    <source>
        <dbReference type="RuleBase" id="RU365088"/>
    </source>
</evidence>
<feature type="transmembrane region" description="Helical" evidence="8">
    <location>
        <begin position="340"/>
        <end position="360"/>
    </location>
</feature>
<dbReference type="InterPro" id="IPR011701">
    <property type="entry name" value="MFS"/>
</dbReference>
<feature type="transmembrane region" description="Helical" evidence="8">
    <location>
        <begin position="277"/>
        <end position="297"/>
    </location>
</feature>
<feature type="transmembrane region" description="Helical" evidence="8">
    <location>
        <begin position="74"/>
        <end position="93"/>
    </location>
</feature>
<dbReference type="EMBL" id="JBHTOP010000022">
    <property type="protein sequence ID" value="MFD1672115.1"/>
    <property type="molecule type" value="Genomic_DNA"/>
</dbReference>
<keyword evidence="6 8" id="KW-1133">Transmembrane helix</keyword>
<dbReference type="PROSITE" id="PS00216">
    <property type="entry name" value="SUGAR_TRANSPORT_1"/>
    <property type="match status" value="1"/>
</dbReference>
<comment type="caution">
    <text evidence="8">Lacks conserved residue(s) required for the propagation of feature annotation.</text>
</comment>
<evidence type="ECO:0000256" key="3">
    <source>
        <dbReference type="ARBA" id="ARBA00022448"/>
    </source>
</evidence>
<accession>A0ABW4JA73</accession>
<dbReference type="Pfam" id="PF07690">
    <property type="entry name" value="MFS_1"/>
    <property type="match status" value="1"/>
</dbReference>
<evidence type="ECO:0000313" key="10">
    <source>
        <dbReference type="EMBL" id="MFD1672115.1"/>
    </source>
</evidence>
<dbReference type="InterPro" id="IPR005829">
    <property type="entry name" value="Sugar_transporter_CS"/>
</dbReference>
<reference evidence="11" key="1">
    <citation type="journal article" date="2019" name="Int. J. Syst. Evol. Microbiol.">
        <title>The Global Catalogue of Microorganisms (GCM) 10K type strain sequencing project: providing services to taxonomists for standard genome sequencing and annotation.</title>
        <authorList>
            <consortium name="The Broad Institute Genomics Platform"/>
            <consortium name="The Broad Institute Genome Sequencing Center for Infectious Disease"/>
            <person name="Wu L."/>
            <person name="Ma J."/>
        </authorList>
    </citation>
    <scope>NUCLEOTIDE SEQUENCE [LARGE SCALE GENOMIC DNA]</scope>
    <source>
        <strain evidence="11">CCM 8896</strain>
    </source>
</reference>
<evidence type="ECO:0000313" key="11">
    <source>
        <dbReference type="Proteomes" id="UP001597267"/>
    </source>
</evidence>
<feature type="domain" description="Major facilitator superfamily (MFS) profile" evidence="9">
    <location>
        <begin position="5"/>
        <end position="391"/>
    </location>
</feature>
<feature type="transmembrane region" description="Helical" evidence="8">
    <location>
        <begin position="303"/>
        <end position="328"/>
    </location>
</feature>
<keyword evidence="7 8" id="KW-0472">Membrane</keyword>
<comment type="caution">
    <text evidence="10">The sequence shown here is derived from an EMBL/GenBank/DDBJ whole genome shotgun (WGS) entry which is preliminary data.</text>
</comment>
<comment type="subcellular location">
    <subcellularLocation>
        <location evidence="1 8">Cell membrane</location>
        <topology evidence="1 8">Multi-pass membrane protein</topology>
    </subcellularLocation>
</comment>
<dbReference type="InterPro" id="IPR020846">
    <property type="entry name" value="MFS_dom"/>
</dbReference>
<name>A0ABW4JA73_9LACO</name>
<keyword evidence="4 8" id="KW-1003">Cell membrane</keyword>
<dbReference type="PROSITE" id="PS50850">
    <property type="entry name" value="MFS"/>
    <property type="match status" value="1"/>
</dbReference>
<keyword evidence="3 8" id="KW-0813">Transport</keyword>
<evidence type="ECO:0000259" key="9">
    <source>
        <dbReference type="PROSITE" id="PS50850"/>
    </source>
</evidence>
<feature type="transmembrane region" description="Helical" evidence="8">
    <location>
        <begin position="99"/>
        <end position="120"/>
    </location>
</feature>
<dbReference type="InterPro" id="IPR036259">
    <property type="entry name" value="MFS_trans_sf"/>
</dbReference>
<protein>
    <recommendedName>
        <fullName evidence="8">Bcr/CflA family efflux transporter</fullName>
    </recommendedName>
</protein>
<dbReference type="RefSeq" id="WP_225423695.1">
    <property type="nucleotide sequence ID" value="NZ_JBHTOP010000022.1"/>
</dbReference>
<dbReference type="SUPFAM" id="SSF103473">
    <property type="entry name" value="MFS general substrate transporter"/>
    <property type="match status" value="1"/>
</dbReference>
<feature type="transmembrane region" description="Helical" evidence="8">
    <location>
        <begin position="42"/>
        <end position="62"/>
    </location>
</feature>